<evidence type="ECO:0000313" key="3">
    <source>
        <dbReference type="Proteomes" id="UP001642483"/>
    </source>
</evidence>
<organism evidence="2 3">
    <name type="scientific">Clavelina lepadiformis</name>
    <name type="common">Light-bulb sea squirt</name>
    <name type="synonym">Ascidia lepadiformis</name>
    <dbReference type="NCBI Taxonomy" id="159417"/>
    <lineage>
        <taxon>Eukaryota</taxon>
        <taxon>Metazoa</taxon>
        <taxon>Chordata</taxon>
        <taxon>Tunicata</taxon>
        <taxon>Ascidiacea</taxon>
        <taxon>Aplousobranchia</taxon>
        <taxon>Clavelinidae</taxon>
        <taxon>Clavelina</taxon>
    </lineage>
</organism>
<gene>
    <name evidence="2" type="ORF">CVLEPA_LOCUS12156</name>
</gene>
<evidence type="ECO:0000256" key="1">
    <source>
        <dbReference type="SAM" id="Phobius"/>
    </source>
</evidence>
<sequence>MIVAKSAVYIAHLQQFHDLLTCQVPNENLQYDQYKQYLQNMLHLEFPSIMQLYYHLQLFIHLFITSLNNCCFFMLTFVITSSLCYIGIANFFLPSGGGVQRSVWYL</sequence>
<accession>A0ABP0FQI3</accession>
<reference evidence="2 3" key="1">
    <citation type="submission" date="2024-02" db="EMBL/GenBank/DDBJ databases">
        <authorList>
            <person name="Daric V."/>
            <person name="Darras S."/>
        </authorList>
    </citation>
    <scope>NUCLEOTIDE SEQUENCE [LARGE SCALE GENOMIC DNA]</scope>
</reference>
<keyword evidence="1" id="KW-0472">Membrane</keyword>
<proteinExistence type="predicted"/>
<keyword evidence="1" id="KW-0812">Transmembrane</keyword>
<evidence type="ECO:0000313" key="2">
    <source>
        <dbReference type="EMBL" id="CAK8681926.1"/>
    </source>
</evidence>
<protein>
    <submittedName>
        <fullName evidence="2">Uncharacterized protein</fullName>
    </submittedName>
</protein>
<keyword evidence="1" id="KW-1133">Transmembrane helix</keyword>
<name>A0ABP0FQI3_CLALP</name>
<dbReference type="Proteomes" id="UP001642483">
    <property type="component" value="Unassembled WGS sequence"/>
</dbReference>
<dbReference type="EMBL" id="CAWYQH010000090">
    <property type="protein sequence ID" value="CAK8681926.1"/>
    <property type="molecule type" value="Genomic_DNA"/>
</dbReference>
<comment type="caution">
    <text evidence="2">The sequence shown here is derived from an EMBL/GenBank/DDBJ whole genome shotgun (WGS) entry which is preliminary data.</text>
</comment>
<feature type="transmembrane region" description="Helical" evidence="1">
    <location>
        <begin position="71"/>
        <end position="93"/>
    </location>
</feature>
<keyword evidence="3" id="KW-1185">Reference proteome</keyword>